<dbReference type="HOGENOM" id="CLU_010840_3_1_1"/>
<dbReference type="InterPro" id="IPR036047">
    <property type="entry name" value="F-box-like_dom_sf"/>
</dbReference>
<dbReference type="OMA" id="PACTNWK"/>
<dbReference type="GeneID" id="8200547"/>
<protein>
    <submittedName>
        <fullName evidence="3">F-box protein component of the SCF ubiquitin-ligase complex</fullName>
    </submittedName>
</protein>
<dbReference type="STRING" id="644223.C4R8V7"/>
<dbReference type="CDD" id="cd09917">
    <property type="entry name" value="F-box_SF"/>
    <property type="match status" value="1"/>
</dbReference>
<dbReference type="SUPFAM" id="SSF52047">
    <property type="entry name" value="RNI-like"/>
    <property type="match status" value="1"/>
</dbReference>
<dbReference type="InterPro" id="IPR001810">
    <property type="entry name" value="F-box_dom"/>
</dbReference>
<feature type="domain" description="F-box" evidence="2">
    <location>
        <begin position="53"/>
        <end position="110"/>
    </location>
</feature>
<dbReference type="AlphaFoldDB" id="C4R8V7"/>
<dbReference type="SUPFAM" id="SSF81383">
    <property type="entry name" value="F-box domain"/>
    <property type="match status" value="1"/>
</dbReference>
<dbReference type="Pfam" id="PF25372">
    <property type="entry name" value="DUF7885"/>
    <property type="match status" value="2"/>
</dbReference>
<dbReference type="SMART" id="SM00367">
    <property type="entry name" value="LRR_CC"/>
    <property type="match status" value="10"/>
</dbReference>
<dbReference type="GO" id="GO:0031146">
    <property type="term" value="P:SCF-dependent proteasomal ubiquitin-dependent protein catabolic process"/>
    <property type="evidence" value="ECO:0007669"/>
    <property type="project" value="TreeGrafter"/>
</dbReference>
<feature type="compositionally biased region" description="Acidic residues" evidence="1">
    <location>
        <begin position="661"/>
        <end position="672"/>
    </location>
</feature>
<dbReference type="Gene3D" id="3.80.10.10">
    <property type="entry name" value="Ribonuclease Inhibitor"/>
    <property type="match status" value="3"/>
</dbReference>
<dbReference type="Pfam" id="PF12937">
    <property type="entry name" value="F-box-like"/>
    <property type="match status" value="1"/>
</dbReference>
<dbReference type="PROSITE" id="PS50181">
    <property type="entry name" value="FBOX"/>
    <property type="match status" value="1"/>
</dbReference>
<accession>C4R8V7</accession>
<evidence type="ECO:0000313" key="3">
    <source>
        <dbReference type="EMBL" id="CAY72032.1"/>
    </source>
</evidence>
<dbReference type="InterPro" id="IPR006553">
    <property type="entry name" value="Leu-rich_rpt_Cys-con_subtyp"/>
</dbReference>
<name>C4R8V7_KOMPG</name>
<dbReference type="GO" id="GO:0019005">
    <property type="term" value="C:SCF ubiquitin ligase complex"/>
    <property type="evidence" value="ECO:0007669"/>
    <property type="project" value="TreeGrafter"/>
</dbReference>
<dbReference type="SMART" id="SM00256">
    <property type="entry name" value="FBOX"/>
    <property type="match status" value="1"/>
</dbReference>
<evidence type="ECO:0000313" key="4">
    <source>
        <dbReference type="Proteomes" id="UP000000314"/>
    </source>
</evidence>
<reference evidence="3 4" key="1">
    <citation type="journal article" date="2009" name="Nat. Biotechnol.">
        <title>Genome sequence of the recombinant protein production host Pichia pastoris.</title>
        <authorList>
            <person name="De Schutter K."/>
            <person name="Lin Y.C."/>
            <person name="Tiels P."/>
            <person name="Van Hecke A."/>
            <person name="Glinka S."/>
            <person name="Weber-Lehmann J."/>
            <person name="Rouze P."/>
            <person name="Van de Peer Y."/>
            <person name="Callewaert N."/>
        </authorList>
    </citation>
    <scope>NUCLEOTIDE SEQUENCE [LARGE SCALE GENOMIC DNA]</scope>
    <source>
        <strain evidence="4">GS115 / ATCC 20864</strain>
    </source>
</reference>
<gene>
    <name evidence="3" type="ordered locus">PAS_chr4_0769</name>
</gene>
<sequence length="672" mass="77117">MQSNSERDSSPSDSNSTIELQRSENEYDHLTNTIMEDLGQKLNHYKESQDTSSSHILHLPTEVLLLILSFVTSKTDLLSFMLTCRKFGDLVSGLLWFRPGISNAYVYKEMIRIMRIPPEKTFWDYKKFIRRLNLSLVSNLVEDEFLYAFSGCPNLERITLVNCSKVTADSVATILKDASNLQSIDLTGVVNITDGVYYSLARHCKKLQGLYAPGSMAVSKNAVYTLISNCPMLKRIKLSECVGVDDEIVVKLVRECKNLVELDLHGCIRVTDYALVVLFEELEYLREFKISMNDHITERCFLGLPNEPYLDKLRIIDFTSCSNVNDKLVIKLVQLAPKLRHIVLSKCTKITDSSLRALATLGKCLHYLHLGHCINITDFGVCHLLRNCHRLQYVDLACCQELTNDTLFELSQLPRLRRIGLVKCHNITDHGILYLANNRRSPDDTLERVHLSYCTQISIFPIYKLLMACRRLTHLSLTGIRDFLRSDITRFCRDPPNDFTQSQRDMFCVFSGDGVRKLRDHLSSLYHQQQQINRYVNSQNIGNLRDDGETLNEIFQYIANPATPGQLPPRVQELVEARRRNRNQERIMTNTVNFPEQIRRLSLLPPEQQQALPQPIRQLIAQATASPLSFPLQDQEPQQQQQQERGLGIPPVDNFSPVVDEGQEYDEDQEME</sequence>
<organism evidence="3 4">
    <name type="scientific">Komagataella phaffii (strain GS115 / ATCC 20864)</name>
    <name type="common">Yeast</name>
    <name type="synonym">Pichia pastoris</name>
    <dbReference type="NCBI Taxonomy" id="644223"/>
    <lineage>
        <taxon>Eukaryota</taxon>
        <taxon>Fungi</taxon>
        <taxon>Dikarya</taxon>
        <taxon>Ascomycota</taxon>
        <taxon>Saccharomycotina</taxon>
        <taxon>Pichiomycetes</taxon>
        <taxon>Pichiales</taxon>
        <taxon>Pichiaceae</taxon>
        <taxon>Komagataella</taxon>
    </lineage>
</organism>
<dbReference type="InterPro" id="IPR032675">
    <property type="entry name" value="LRR_dom_sf"/>
</dbReference>
<dbReference type="RefSeq" id="XP_002494211.1">
    <property type="nucleotide sequence ID" value="XM_002494166.1"/>
</dbReference>
<evidence type="ECO:0000256" key="1">
    <source>
        <dbReference type="SAM" id="MobiDB-lite"/>
    </source>
</evidence>
<evidence type="ECO:0000259" key="2">
    <source>
        <dbReference type="PROSITE" id="PS50181"/>
    </source>
</evidence>
<dbReference type="Proteomes" id="UP000000314">
    <property type="component" value="Chromosome 4"/>
</dbReference>
<dbReference type="eggNOG" id="KOG1947">
    <property type="taxonomic scope" value="Eukaryota"/>
</dbReference>
<feature type="compositionally biased region" description="Low complexity" evidence="1">
    <location>
        <begin position="633"/>
        <end position="644"/>
    </location>
</feature>
<dbReference type="OrthoDB" id="10257471at2759"/>
<feature type="compositionally biased region" description="Basic and acidic residues" evidence="1">
    <location>
        <begin position="1"/>
        <end position="10"/>
    </location>
</feature>
<proteinExistence type="predicted"/>
<keyword evidence="4" id="KW-1185">Reference proteome</keyword>
<feature type="region of interest" description="Disordered" evidence="1">
    <location>
        <begin position="1"/>
        <end position="20"/>
    </location>
</feature>
<dbReference type="EMBL" id="FN392322">
    <property type="protein sequence ID" value="CAY72032.1"/>
    <property type="molecule type" value="Genomic_DNA"/>
</dbReference>
<feature type="region of interest" description="Disordered" evidence="1">
    <location>
        <begin position="629"/>
        <end position="672"/>
    </location>
</feature>
<dbReference type="PANTHER" id="PTHR13318">
    <property type="entry name" value="PARTNER OF PAIRED, ISOFORM B-RELATED"/>
    <property type="match status" value="1"/>
</dbReference>
<dbReference type="KEGG" id="ppa:PAS_chr4_0769"/>
<dbReference type="InParanoid" id="C4R8V7"/>
<dbReference type="InterPro" id="IPR057207">
    <property type="entry name" value="FBXL15_LRR"/>
</dbReference>